<dbReference type="AlphaFoldDB" id="B3PG00"/>
<dbReference type="CAZy" id="GT2">
    <property type="family name" value="Glycosyltransferase Family 2"/>
</dbReference>
<dbReference type="PANTHER" id="PTHR43179:SF10">
    <property type="entry name" value="GLYCOSYL TRANSFERASE"/>
    <property type="match status" value="1"/>
</dbReference>
<dbReference type="OrthoDB" id="9771846at2"/>
<dbReference type="eggNOG" id="COG1216">
    <property type="taxonomic scope" value="Bacteria"/>
</dbReference>
<name>B3PG00_CELJU</name>
<sequence length="277" mass="31109">MSSQLSVCLLSVSCVTFNGDIEVLRLTLSSLASSCAVARDQGLFRSISLYLIDNGPDGHNFYILSTLRDEFLSEFDSIIVETGHGNLGYGKGHNLAIMEARSDYHLILNPDVILDQDNISVALRYLGSNPQVGLLAPDAFGLHGERQYIAKRQPTAVLLAARALNSKWLNQALRARLDRYEYRDLLPASQPLQIELASGCYMFCRTVALQSISGFSPKFFMYFEDFDLSMRIQDNFLIVHHPQVKIIHAGGGASRKGLLHIYYFCQSFIKFIISRRF</sequence>
<dbReference type="SUPFAM" id="SSF53448">
    <property type="entry name" value="Nucleotide-diphospho-sugar transferases"/>
    <property type="match status" value="1"/>
</dbReference>
<evidence type="ECO:0000313" key="2">
    <source>
        <dbReference type="Proteomes" id="UP000001036"/>
    </source>
</evidence>
<dbReference type="GO" id="GO:0016757">
    <property type="term" value="F:glycosyltransferase activity"/>
    <property type="evidence" value="ECO:0007669"/>
    <property type="project" value="UniProtKB-KW"/>
</dbReference>
<dbReference type="EC" id="2.4.1.-" evidence="1"/>
<keyword evidence="2" id="KW-1185">Reference proteome</keyword>
<dbReference type="PANTHER" id="PTHR43179">
    <property type="entry name" value="RHAMNOSYLTRANSFERASE WBBL"/>
    <property type="match status" value="1"/>
</dbReference>
<dbReference type="KEGG" id="cja:CJA_3454"/>
<evidence type="ECO:0000313" key="1">
    <source>
        <dbReference type="EMBL" id="ACE83195.1"/>
    </source>
</evidence>
<dbReference type="STRING" id="498211.CJA_3454"/>
<dbReference type="HOGENOM" id="CLU_023845_0_4_6"/>
<organism evidence="1 2">
    <name type="scientific">Cellvibrio japonicus (strain Ueda107)</name>
    <name type="common">Pseudomonas fluorescens subsp. cellulosa</name>
    <dbReference type="NCBI Taxonomy" id="498211"/>
    <lineage>
        <taxon>Bacteria</taxon>
        <taxon>Pseudomonadati</taxon>
        <taxon>Pseudomonadota</taxon>
        <taxon>Gammaproteobacteria</taxon>
        <taxon>Cellvibrionales</taxon>
        <taxon>Cellvibrionaceae</taxon>
        <taxon>Cellvibrio</taxon>
    </lineage>
</organism>
<proteinExistence type="predicted"/>
<dbReference type="Proteomes" id="UP000001036">
    <property type="component" value="Chromosome"/>
</dbReference>
<dbReference type="InterPro" id="IPR029044">
    <property type="entry name" value="Nucleotide-diphossugar_trans"/>
</dbReference>
<reference evidence="1 2" key="1">
    <citation type="journal article" date="2008" name="J. Bacteriol.">
        <title>Insights into plant cell wall degradation from the genome sequence of the soil bacterium Cellvibrio japonicus.</title>
        <authorList>
            <person name="Deboy R.T."/>
            <person name="Mongodin E.F."/>
            <person name="Fouts D.E."/>
            <person name="Tailford L.E."/>
            <person name="Khouri H."/>
            <person name="Emerson J.B."/>
            <person name="Mohamoud Y."/>
            <person name="Watkins K."/>
            <person name="Henrissat B."/>
            <person name="Gilbert H.J."/>
            <person name="Nelson K.E."/>
        </authorList>
    </citation>
    <scope>NUCLEOTIDE SEQUENCE [LARGE SCALE GENOMIC DNA]</scope>
    <source>
        <strain evidence="1 2">Ueda107</strain>
    </source>
</reference>
<dbReference type="Gene3D" id="3.90.550.10">
    <property type="entry name" value="Spore Coat Polysaccharide Biosynthesis Protein SpsA, Chain A"/>
    <property type="match status" value="1"/>
</dbReference>
<keyword evidence="1" id="KW-0808">Transferase</keyword>
<dbReference type="RefSeq" id="WP_012489029.1">
    <property type="nucleotide sequence ID" value="NC_010995.1"/>
</dbReference>
<protein>
    <submittedName>
        <fullName evidence="1">Glycosyl transferase, putative, gt2B</fullName>
        <ecNumber evidence="1">2.4.1.-</ecNumber>
    </submittedName>
</protein>
<keyword evidence="1" id="KW-0328">Glycosyltransferase</keyword>
<accession>B3PG00</accession>
<gene>
    <name evidence="1" type="primary">gt2B</name>
    <name evidence="1" type="ordered locus">CJA_3454</name>
</gene>
<dbReference type="EMBL" id="CP000934">
    <property type="protein sequence ID" value="ACE83195.1"/>
    <property type="molecule type" value="Genomic_DNA"/>
</dbReference>